<feature type="signal peptide" evidence="2">
    <location>
        <begin position="1"/>
        <end position="22"/>
    </location>
</feature>
<reference evidence="3 4" key="1">
    <citation type="journal article" date="2016" name="Mol. Biol. Evol.">
        <title>Comparative Genomics of Early-Diverging Mushroom-Forming Fungi Provides Insights into the Origins of Lignocellulose Decay Capabilities.</title>
        <authorList>
            <person name="Nagy L.G."/>
            <person name="Riley R."/>
            <person name="Tritt A."/>
            <person name="Adam C."/>
            <person name="Daum C."/>
            <person name="Floudas D."/>
            <person name="Sun H."/>
            <person name="Yadav J.S."/>
            <person name="Pangilinan J."/>
            <person name="Larsson K.H."/>
            <person name="Matsuura K."/>
            <person name="Barry K."/>
            <person name="Labutti K."/>
            <person name="Kuo R."/>
            <person name="Ohm R.A."/>
            <person name="Bhattacharya S.S."/>
            <person name="Shirouzu T."/>
            <person name="Yoshinaga Y."/>
            <person name="Martin F.M."/>
            <person name="Grigoriev I.V."/>
            <person name="Hibbett D.S."/>
        </authorList>
    </citation>
    <scope>NUCLEOTIDE SEQUENCE [LARGE SCALE GENOMIC DNA]</scope>
    <source>
        <strain evidence="3 4">HHB9708</strain>
    </source>
</reference>
<name>A0A164XGW6_9AGAM</name>
<organism evidence="3 4">
    <name type="scientific">Sistotremastrum niveocremeum HHB9708</name>
    <dbReference type="NCBI Taxonomy" id="1314777"/>
    <lineage>
        <taxon>Eukaryota</taxon>
        <taxon>Fungi</taxon>
        <taxon>Dikarya</taxon>
        <taxon>Basidiomycota</taxon>
        <taxon>Agaricomycotina</taxon>
        <taxon>Agaricomycetes</taxon>
        <taxon>Sistotremastrales</taxon>
        <taxon>Sistotremastraceae</taxon>
        <taxon>Sertulicium</taxon>
        <taxon>Sertulicium niveocremeum</taxon>
    </lineage>
</organism>
<feature type="compositionally biased region" description="Polar residues" evidence="1">
    <location>
        <begin position="56"/>
        <end position="67"/>
    </location>
</feature>
<keyword evidence="2" id="KW-0732">Signal</keyword>
<dbReference type="STRING" id="1314777.A0A164XGW6"/>
<accession>A0A164XGW6</accession>
<dbReference type="EMBL" id="KV419400">
    <property type="protein sequence ID" value="KZS95970.1"/>
    <property type="molecule type" value="Genomic_DNA"/>
</dbReference>
<dbReference type="AlphaFoldDB" id="A0A164XGW6"/>
<evidence type="ECO:0000256" key="1">
    <source>
        <dbReference type="SAM" id="MobiDB-lite"/>
    </source>
</evidence>
<gene>
    <name evidence="3" type="ORF">SISNIDRAFT_494163</name>
</gene>
<evidence type="ECO:0000256" key="2">
    <source>
        <dbReference type="SAM" id="SignalP"/>
    </source>
</evidence>
<feature type="compositionally biased region" description="Polar residues" evidence="1">
    <location>
        <begin position="122"/>
        <end position="136"/>
    </location>
</feature>
<feature type="region of interest" description="Disordered" evidence="1">
    <location>
        <begin position="45"/>
        <end position="158"/>
    </location>
</feature>
<keyword evidence="4" id="KW-1185">Reference proteome</keyword>
<dbReference type="Proteomes" id="UP000076722">
    <property type="component" value="Unassembled WGS sequence"/>
</dbReference>
<feature type="chain" id="PRO_5007854317" evidence="2">
    <location>
        <begin position="23"/>
        <end position="158"/>
    </location>
</feature>
<sequence length="158" mass="17029">MFAVSKSVLVLFVLSLLGLVASAPMPLPLKQALARREAEPFEPIPVYVRRNPPPGATNQISDNNPTHAPQGKIETYGKNSKRAQAVGATNQIPDTGPTFSKDGEIKPYGNNSKRNPPPGAVNNINDNQPTHSQSGKITPYDSNGGKRRLARSYAEDNN</sequence>
<protein>
    <submittedName>
        <fullName evidence="3">Uncharacterized protein</fullName>
    </submittedName>
</protein>
<evidence type="ECO:0000313" key="4">
    <source>
        <dbReference type="Proteomes" id="UP000076722"/>
    </source>
</evidence>
<proteinExistence type="predicted"/>
<evidence type="ECO:0000313" key="3">
    <source>
        <dbReference type="EMBL" id="KZS95970.1"/>
    </source>
</evidence>